<evidence type="ECO:0000313" key="6">
    <source>
        <dbReference type="Proteomes" id="UP001143981"/>
    </source>
</evidence>
<evidence type="ECO:0000313" key="5">
    <source>
        <dbReference type="EMBL" id="KAJ1720879.1"/>
    </source>
</evidence>
<dbReference type="GO" id="GO:0016020">
    <property type="term" value="C:membrane"/>
    <property type="evidence" value="ECO:0007669"/>
    <property type="project" value="InterPro"/>
</dbReference>
<dbReference type="AlphaFoldDB" id="A0A9W8CPP9"/>
<evidence type="ECO:0000256" key="3">
    <source>
        <dbReference type="ARBA" id="ARBA00023136"/>
    </source>
</evidence>
<dbReference type="OrthoDB" id="6500128at2759"/>
<protein>
    <submittedName>
        <fullName evidence="5">Uncharacterized protein</fullName>
    </submittedName>
</protein>
<evidence type="ECO:0000256" key="1">
    <source>
        <dbReference type="ARBA" id="ARBA00022692"/>
    </source>
</evidence>
<dbReference type="Gene3D" id="1.20.1560.10">
    <property type="entry name" value="ABC transporter type 1, transmembrane domain"/>
    <property type="match status" value="1"/>
</dbReference>
<dbReference type="Proteomes" id="UP001143981">
    <property type="component" value="Unassembled WGS sequence"/>
</dbReference>
<gene>
    <name evidence="5" type="ORF">LPJ61_006110</name>
</gene>
<accession>A0A9W8CPP9</accession>
<organism evidence="5 6">
    <name type="scientific">Coemansia biformis</name>
    <dbReference type="NCBI Taxonomy" id="1286918"/>
    <lineage>
        <taxon>Eukaryota</taxon>
        <taxon>Fungi</taxon>
        <taxon>Fungi incertae sedis</taxon>
        <taxon>Zoopagomycota</taxon>
        <taxon>Kickxellomycotina</taxon>
        <taxon>Kickxellomycetes</taxon>
        <taxon>Kickxellales</taxon>
        <taxon>Kickxellaceae</taxon>
        <taxon>Coemansia</taxon>
    </lineage>
</organism>
<sequence>MITAASTITSIMGFSAKFGALYYIVGWLATIPMVSSAIILLAKWGFERLVGDSSQWKSNTGVSDSNVSEVYRGIRAIKLFGWERMYLDPKLWQRSYNNNDRLP</sequence>
<evidence type="ECO:0000256" key="2">
    <source>
        <dbReference type="ARBA" id="ARBA00022989"/>
    </source>
</evidence>
<comment type="caution">
    <text evidence="5">The sequence shown here is derived from an EMBL/GenBank/DDBJ whole genome shotgun (WGS) entry which is preliminary data.</text>
</comment>
<dbReference type="GO" id="GO:0005524">
    <property type="term" value="F:ATP binding"/>
    <property type="evidence" value="ECO:0007669"/>
    <property type="project" value="InterPro"/>
</dbReference>
<reference evidence="5" key="1">
    <citation type="submission" date="2022-07" db="EMBL/GenBank/DDBJ databases">
        <title>Phylogenomic reconstructions and comparative analyses of Kickxellomycotina fungi.</title>
        <authorList>
            <person name="Reynolds N.K."/>
            <person name="Stajich J.E."/>
            <person name="Barry K."/>
            <person name="Grigoriev I.V."/>
            <person name="Crous P."/>
            <person name="Smith M.E."/>
        </authorList>
    </citation>
    <scope>NUCLEOTIDE SEQUENCE</scope>
    <source>
        <strain evidence="5">BCRC 34381</strain>
    </source>
</reference>
<dbReference type="SUPFAM" id="SSF90123">
    <property type="entry name" value="ABC transporter transmembrane region"/>
    <property type="match status" value="1"/>
</dbReference>
<feature type="transmembrane region" description="Helical" evidence="4">
    <location>
        <begin position="20"/>
        <end position="42"/>
    </location>
</feature>
<dbReference type="EMBL" id="JANBOI010002592">
    <property type="protein sequence ID" value="KAJ1720879.1"/>
    <property type="molecule type" value="Genomic_DNA"/>
</dbReference>
<dbReference type="InterPro" id="IPR036640">
    <property type="entry name" value="ABC1_TM_sf"/>
</dbReference>
<name>A0A9W8CPP9_9FUNG</name>
<evidence type="ECO:0000256" key="4">
    <source>
        <dbReference type="SAM" id="Phobius"/>
    </source>
</evidence>
<keyword evidence="2 4" id="KW-1133">Transmembrane helix</keyword>
<keyword evidence="3 4" id="KW-0472">Membrane</keyword>
<feature type="non-terminal residue" evidence="5">
    <location>
        <position position="103"/>
    </location>
</feature>
<proteinExistence type="predicted"/>
<keyword evidence="1 4" id="KW-0812">Transmembrane</keyword>
<keyword evidence="6" id="KW-1185">Reference proteome</keyword>